<reference evidence="1" key="1">
    <citation type="journal article" date="2023" name="IMA Fungus">
        <title>Comparative genomic study of the Penicillium genus elucidates a diverse pangenome and 15 lateral gene transfer events.</title>
        <authorList>
            <person name="Petersen C."/>
            <person name="Sorensen T."/>
            <person name="Nielsen M.R."/>
            <person name="Sondergaard T.E."/>
            <person name="Sorensen J.L."/>
            <person name="Fitzpatrick D.A."/>
            <person name="Frisvad J.C."/>
            <person name="Nielsen K.L."/>
        </authorList>
    </citation>
    <scope>NUCLEOTIDE SEQUENCE</scope>
    <source>
        <strain evidence="1">IBT 17514</strain>
    </source>
</reference>
<sequence length="378" mass="41392">MSVSVRSALKQNNGVIRLMEAHDSTSSDIVRNFHVQGTGFEGLWISGLTQTTYLGIPDTEIISPLLRATLQAATIISDSSGDRKLCAAFDADSGGDIPSIPTLVQLLESIGVTMIVIEDKDVHAPGQKVNSLLPADGSQPQADPHEFARKIQTFLQHTYGTDMMITARIESFNTRIVMADPVQEEESVRIALADALFRAAIYTQAGADAIMIHSKSKKPTEVIEFLKAFRQTDRTTPVVVVPTTYSTTPRQTLIDAGANVIIYANHLMRAKLKGIAQFAHDQLAENPALFADDGEARACLRAWNYGCLLRLLLKKDFNQEENAEAMKFYMQAQQIAIRDMARATLELILGDYSGCEADSLMVTPKELLVVNAIPVANI</sequence>
<proteinExistence type="predicted"/>
<dbReference type="PANTHER" id="PTHR42905">
    <property type="entry name" value="PHOSPHOENOLPYRUVATE CARBOXYLASE"/>
    <property type="match status" value="1"/>
</dbReference>
<dbReference type="Proteomes" id="UP001215712">
    <property type="component" value="Unassembled WGS sequence"/>
</dbReference>
<dbReference type="InterPro" id="IPR015813">
    <property type="entry name" value="Pyrv/PenolPyrv_kinase-like_dom"/>
</dbReference>
<evidence type="ECO:0000313" key="2">
    <source>
        <dbReference type="Proteomes" id="UP001215712"/>
    </source>
</evidence>
<comment type="caution">
    <text evidence="1">The sequence shown here is derived from an EMBL/GenBank/DDBJ whole genome shotgun (WGS) entry which is preliminary data.</text>
</comment>
<protein>
    <recommendedName>
        <fullName evidence="3">Phosphoenolpyruvate phosphomutase</fullName>
    </recommendedName>
</protein>
<evidence type="ECO:0008006" key="3">
    <source>
        <dbReference type="Google" id="ProtNLM"/>
    </source>
</evidence>
<dbReference type="EMBL" id="JAQJAN010000004">
    <property type="protein sequence ID" value="KAJ5732181.1"/>
    <property type="molecule type" value="Genomic_DNA"/>
</dbReference>
<accession>A0AAD6HQ27</accession>
<reference evidence="1" key="2">
    <citation type="submission" date="2023-01" db="EMBL/GenBank/DDBJ databases">
        <authorList>
            <person name="Petersen C."/>
        </authorList>
    </citation>
    <scope>NUCLEOTIDE SEQUENCE</scope>
    <source>
        <strain evidence="1">IBT 17514</strain>
    </source>
</reference>
<dbReference type="Gene3D" id="3.20.20.60">
    <property type="entry name" value="Phosphoenolpyruvate-binding domains"/>
    <property type="match status" value="1"/>
</dbReference>
<dbReference type="PANTHER" id="PTHR42905:SF7">
    <property type="entry name" value="PHOSPHOENOLPYRUVATE PHOSPHOMUTASE"/>
    <property type="match status" value="1"/>
</dbReference>
<gene>
    <name evidence="1" type="ORF">N7493_003662</name>
</gene>
<organism evidence="1 2">
    <name type="scientific">Penicillium malachiteum</name>
    <dbReference type="NCBI Taxonomy" id="1324776"/>
    <lineage>
        <taxon>Eukaryota</taxon>
        <taxon>Fungi</taxon>
        <taxon>Dikarya</taxon>
        <taxon>Ascomycota</taxon>
        <taxon>Pezizomycotina</taxon>
        <taxon>Eurotiomycetes</taxon>
        <taxon>Eurotiomycetidae</taxon>
        <taxon>Eurotiales</taxon>
        <taxon>Aspergillaceae</taxon>
        <taxon>Penicillium</taxon>
    </lineage>
</organism>
<dbReference type="AlphaFoldDB" id="A0AAD6HQ27"/>
<name>A0AAD6HQ27_9EURO</name>
<dbReference type="InterPro" id="IPR040442">
    <property type="entry name" value="Pyrv_kinase-like_dom_sf"/>
</dbReference>
<dbReference type="Pfam" id="PF13714">
    <property type="entry name" value="PEP_mutase"/>
    <property type="match status" value="1"/>
</dbReference>
<keyword evidence="2" id="KW-1185">Reference proteome</keyword>
<dbReference type="SUPFAM" id="SSF51621">
    <property type="entry name" value="Phosphoenolpyruvate/pyruvate domain"/>
    <property type="match status" value="1"/>
</dbReference>
<evidence type="ECO:0000313" key="1">
    <source>
        <dbReference type="EMBL" id="KAJ5732181.1"/>
    </source>
</evidence>
<dbReference type="GO" id="GO:0003824">
    <property type="term" value="F:catalytic activity"/>
    <property type="evidence" value="ECO:0007669"/>
    <property type="project" value="InterPro"/>
</dbReference>